<dbReference type="PROSITE" id="PS50977">
    <property type="entry name" value="HTH_TETR_2"/>
    <property type="match status" value="1"/>
</dbReference>
<dbReference type="InterPro" id="IPR009057">
    <property type="entry name" value="Homeodomain-like_sf"/>
</dbReference>
<name>A0ABW2CKW8_9ACTN</name>
<proteinExistence type="predicted"/>
<keyword evidence="2 4" id="KW-0238">DNA-binding</keyword>
<protein>
    <submittedName>
        <fullName evidence="6">TetR/AcrR family transcriptional regulator</fullName>
    </submittedName>
</protein>
<dbReference type="SUPFAM" id="SSF48498">
    <property type="entry name" value="Tetracyclin repressor-like, C-terminal domain"/>
    <property type="match status" value="1"/>
</dbReference>
<dbReference type="Gene3D" id="1.10.357.10">
    <property type="entry name" value="Tetracycline Repressor, domain 2"/>
    <property type="match status" value="1"/>
</dbReference>
<dbReference type="PRINTS" id="PR00455">
    <property type="entry name" value="HTHTETR"/>
</dbReference>
<dbReference type="Pfam" id="PF16859">
    <property type="entry name" value="TetR_C_11"/>
    <property type="match status" value="1"/>
</dbReference>
<organism evidence="6 7">
    <name type="scientific">Actinomadura yumaensis</name>
    <dbReference type="NCBI Taxonomy" id="111807"/>
    <lineage>
        <taxon>Bacteria</taxon>
        <taxon>Bacillati</taxon>
        <taxon>Actinomycetota</taxon>
        <taxon>Actinomycetes</taxon>
        <taxon>Streptosporangiales</taxon>
        <taxon>Thermomonosporaceae</taxon>
        <taxon>Actinomadura</taxon>
    </lineage>
</organism>
<evidence type="ECO:0000259" key="5">
    <source>
        <dbReference type="PROSITE" id="PS50977"/>
    </source>
</evidence>
<dbReference type="InterPro" id="IPR011075">
    <property type="entry name" value="TetR_C"/>
</dbReference>
<dbReference type="InterPro" id="IPR036271">
    <property type="entry name" value="Tet_transcr_reg_TetR-rel_C_sf"/>
</dbReference>
<comment type="caution">
    <text evidence="6">The sequence shown here is derived from an EMBL/GenBank/DDBJ whole genome shotgun (WGS) entry which is preliminary data.</text>
</comment>
<dbReference type="InterPro" id="IPR001647">
    <property type="entry name" value="HTH_TetR"/>
</dbReference>
<dbReference type="InterPro" id="IPR050109">
    <property type="entry name" value="HTH-type_TetR-like_transc_reg"/>
</dbReference>
<dbReference type="Gene3D" id="1.10.10.60">
    <property type="entry name" value="Homeodomain-like"/>
    <property type="match status" value="1"/>
</dbReference>
<evidence type="ECO:0000256" key="3">
    <source>
        <dbReference type="ARBA" id="ARBA00023163"/>
    </source>
</evidence>
<feature type="domain" description="HTH tetR-type" evidence="5">
    <location>
        <begin position="9"/>
        <end position="69"/>
    </location>
</feature>
<evidence type="ECO:0000256" key="4">
    <source>
        <dbReference type="PROSITE-ProRule" id="PRU00335"/>
    </source>
</evidence>
<sequence length="191" mass="19643">MNRGRPRSERVDGAVAAAVRDLLDEIGYQALSIEKVAARAGVGKAGIYRRWRSKAEMVFETAVHGPGIAPPADTGTLRGDLAALGERIVALLSAPHARPAVPGLLADVAADPALAGRFASGFVDSERAVLGEILDRAERRGEAAGADPAFVHALLLGPVFAYLFLGGGDVPPPDLPARLAAAVAAALGVEE</sequence>
<dbReference type="EMBL" id="JBHSXS010000007">
    <property type="protein sequence ID" value="MFC6881060.1"/>
    <property type="molecule type" value="Genomic_DNA"/>
</dbReference>
<reference evidence="7" key="1">
    <citation type="journal article" date="2019" name="Int. J. Syst. Evol. Microbiol.">
        <title>The Global Catalogue of Microorganisms (GCM) 10K type strain sequencing project: providing services to taxonomists for standard genome sequencing and annotation.</title>
        <authorList>
            <consortium name="The Broad Institute Genomics Platform"/>
            <consortium name="The Broad Institute Genome Sequencing Center for Infectious Disease"/>
            <person name="Wu L."/>
            <person name="Ma J."/>
        </authorList>
    </citation>
    <scope>NUCLEOTIDE SEQUENCE [LARGE SCALE GENOMIC DNA]</scope>
    <source>
        <strain evidence="7">JCM 3369</strain>
    </source>
</reference>
<dbReference type="Pfam" id="PF00440">
    <property type="entry name" value="TetR_N"/>
    <property type="match status" value="1"/>
</dbReference>
<dbReference type="PANTHER" id="PTHR30055">
    <property type="entry name" value="HTH-TYPE TRANSCRIPTIONAL REGULATOR RUTR"/>
    <property type="match status" value="1"/>
</dbReference>
<keyword evidence="1" id="KW-0805">Transcription regulation</keyword>
<accession>A0ABW2CKW8</accession>
<evidence type="ECO:0000313" key="7">
    <source>
        <dbReference type="Proteomes" id="UP001596380"/>
    </source>
</evidence>
<dbReference type="PROSITE" id="PS01081">
    <property type="entry name" value="HTH_TETR_1"/>
    <property type="match status" value="1"/>
</dbReference>
<keyword evidence="7" id="KW-1185">Reference proteome</keyword>
<evidence type="ECO:0000313" key="6">
    <source>
        <dbReference type="EMBL" id="MFC6881060.1"/>
    </source>
</evidence>
<keyword evidence="3" id="KW-0804">Transcription</keyword>
<evidence type="ECO:0000256" key="1">
    <source>
        <dbReference type="ARBA" id="ARBA00023015"/>
    </source>
</evidence>
<gene>
    <name evidence="6" type="ORF">ACFQKB_14930</name>
</gene>
<evidence type="ECO:0000256" key="2">
    <source>
        <dbReference type="ARBA" id="ARBA00023125"/>
    </source>
</evidence>
<dbReference type="RefSeq" id="WP_160819421.1">
    <property type="nucleotide sequence ID" value="NZ_JBHSXE010000001.1"/>
</dbReference>
<dbReference type="Proteomes" id="UP001596380">
    <property type="component" value="Unassembled WGS sequence"/>
</dbReference>
<dbReference type="SUPFAM" id="SSF46689">
    <property type="entry name" value="Homeodomain-like"/>
    <property type="match status" value="1"/>
</dbReference>
<dbReference type="InterPro" id="IPR023772">
    <property type="entry name" value="DNA-bd_HTH_TetR-type_CS"/>
</dbReference>
<dbReference type="PANTHER" id="PTHR30055:SF148">
    <property type="entry name" value="TETR-FAMILY TRANSCRIPTIONAL REGULATOR"/>
    <property type="match status" value="1"/>
</dbReference>
<feature type="DNA-binding region" description="H-T-H motif" evidence="4">
    <location>
        <begin position="32"/>
        <end position="51"/>
    </location>
</feature>